<accession>A0A2B4RIK7</accession>
<protein>
    <recommendedName>
        <fullName evidence="3">SWIM-type domain-containing protein</fullName>
    </recommendedName>
</protein>
<gene>
    <name evidence="4" type="ORF">AWC38_SpisGene19680</name>
</gene>
<comment type="caution">
    <text evidence="4">The sequence shown here is derived from an EMBL/GenBank/DDBJ whole genome shotgun (WGS) entry which is preliminary data.</text>
</comment>
<dbReference type="PROSITE" id="PS50966">
    <property type="entry name" value="ZF_SWIM"/>
    <property type="match status" value="1"/>
</dbReference>
<evidence type="ECO:0000313" key="5">
    <source>
        <dbReference type="Proteomes" id="UP000225706"/>
    </source>
</evidence>
<organism evidence="4 5">
    <name type="scientific">Stylophora pistillata</name>
    <name type="common">Smooth cauliflower coral</name>
    <dbReference type="NCBI Taxonomy" id="50429"/>
    <lineage>
        <taxon>Eukaryota</taxon>
        <taxon>Metazoa</taxon>
        <taxon>Cnidaria</taxon>
        <taxon>Anthozoa</taxon>
        <taxon>Hexacorallia</taxon>
        <taxon>Scleractinia</taxon>
        <taxon>Astrocoeniina</taxon>
        <taxon>Pocilloporidae</taxon>
        <taxon>Stylophora</taxon>
    </lineage>
</organism>
<dbReference type="InterPro" id="IPR007527">
    <property type="entry name" value="Znf_SWIM"/>
</dbReference>
<evidence type="ECO:0000256" key="2">
    <source>
        <dbReference type="SAM" id="MobiDB-lite"/>
    </source>
</evidence>
<evidence type="ECO:0000259" key="3">
    <source>
        <dbReference type="PROSITE" id="PS50966"/>
    </source>
</evidence>
<feature type="domain" description="SWIM-type" evidence="3">
    <location>
        <begin position="347"/>
        <end position="381"/>
    </location>
</feature>
<proteinExistence type="predicted"/>
<name>A0A2B4RIK7_STYPI</name>
<dbReference type="GO" id="GO:0008270">
    <property type="term" value="F:zinc ion binding"/>
    <property type="evidence" value="ECO:0007669"/>
    <property type="project" value="UniProtKB-KW"/>
</dbReference>
<dbReference type="AlphaFoldDB" id="A0A2B4RIK7"/>
<evidence type="ECO:0000313" key="4">
    <source>
        <dbReference type="EMBL" id="PFX16082.1"/>
    </source>
</evidence>
<keyword evidence="1" id="KW-0479">Metal-binding</keyword>
<sequence length="565" mass="63738">MGKMGTYSPSKCRRTDLWGLEVISDSEDEGPSHHSWSPRKPVEKLDVSMSPLSYKEDVTLFNGNLRCKIVTLDTLENLHVVPNLMNGRDTPNIISTIVPTRRQEDASFIIDLDALDSREDIYCDDNGVWVATSWSGNQDFLNTYFDRNKVEDIQNCTARYVMEGLGLGEEPYQQNVPESMNDMMKSWNSFVPQEMDSFIISCFDFVKSFHYEEELAWFGMSEKWQVKQDYRRFMPTIAYDEMSSEKRTKEVKRLRNLQPDGKAYKACRDFKFTANCKQSSGGCNYGVLSSASAVDDTPILSSLSPHFTKEEASSIVEKAKVIAHNNAIREGFQSGTFFVDSGSQLPHKVSCLKSGKIFCHCSHYARNNLCQHSVAVAIHTDCFEKMISQYTGRNLTRVATSTSPKNVGSKAPARKRKAAVDTPHSQVSDVQNVNEELFSETLNDTTIVIKKAPKPSIPPPTAPLIVKEISGGIRKCAGCCKPLLTSIPGYDPEQDKRFCFGRFESYTYFNKTDKCHKVATSTRLYHLNPVCTKVNESTVKIQWGSLVTDVTLRTFIAGRFQYHLP</sequence>
<dbReference type="Proteomes" id="UP000225706">
    <property type="component" value="Unassembled WGS sequence"/>
</dbReference>
<keyword evidence="5" id="KW-1185">Reference proteome</keyword>
<evidence type="ECO:0000256" key="1">
    <source>
        <dbReference type="PROSITE-ProRule" id="PRU00325"/>
    </source>
</evidence>
<reference evidence="5" key="1">
    <citation type="journal article" date="2017" name="bioRxiv">
        <title>Comparative analysis of the genomes of Stylophora pistillata and Acropora digitifera provides evidence for extensive differences between species of corals.</title>
        <authorList>
            <person name="Voolstra C.R."/>
            <person name="Li Y."/>
            <person name="Liew Y.J."/>
            <person name="Baumgarten S."/>
            <person name="Zoccola D."/>
            <person name="Flot J.-F."/>
            <person name="Tambutte S."/>
            <person name="Allemand D."/>
            <person name="Aranda M."/>
        </authorList>
    </citation>
    <scope>NUCLEOTIDE SEQUENCE [LARGE SCALE GENOMIC DNA]</scope>
</reference>
<feature type="region of interest" description="Disordered" evidence="2">
    <location>
        <begin position="399"/>
        <end position="426"/>
    </location>
</feature>
<keyword evidence="1" id="KW-0863">Zinc-finger</keyword>
<keyword evidence="1" id="KW-0862">Zinc</keyword>
<dbReference type="EMBL" id="LSMT01000579">
    <property type="protein sequence ID" value="PFX16082.1"/>
    <property type="molecule type" value="Genomic_DNA"/>
</dbReference>